<evidence type="ECO:0000256" key="1">
    <source>
        <dbReference type="ARBA" id="ARBA00000085"/>
    </source>
</evidence>
<evidence type="ECO:0000256" key="6">
    <source>
        <dbReference type="ARBA" id="ARBA00023012"/>
    </source>
</evidence>
<reference evidence="8 9" key="1">
    <citation type="submission" date="2019-11" db="EMBL/GenBank/DDBJ databases">
        <authorList>
            <person name="Im W.T."/>
        </authorList>
    </citation>
    <scope>NUCLEOTIDE SEQUENCE [LARGE SCALE GENOMIC DNA]</scope>
    <source>
        <strain evidence="8 9">SB-02</strain>
    </source>
</reference>
<dbReference type="PANTHER" id="PTHR44936">
    <property type="entry name" value="SENSOR PROTEIN CREC"/>
    <property type="match status" value="1"/>
</dbReference>
<evidence type="ECO:0000256" key="4">
    <source>
        <dbReference type="ARBA" id="ARBA00022679"/>
    </source>
</evidence>
<name>A0A6I6GJI1_9BACT</name>
<dbReference type="InterPro" id="IPR003594">
    <property type="entry name" value="HATPase_dom"/>
</dbReference>
<dbReference type="Proteomes" id="UP000426027">
    <property type="component" value="Chromosome"/>
</dbReference>
<dbReference type="SMART" id="SM00387">
    <property type="entry name" value="HATPase_c"/>
    <property type="match status" value="1"/>
</dbReference>
<dbReference type="GO" id="GO:0000160">
    <property type="term" value="P:phosphorelay signal transduction system"/>
    <property type="evidence" value="ECO:0007669"/>
    <property type="project" value="UniProtKB-KW"/>
</dbReference>
<keyword evidence="6" id="KW-0902">Two-component regulatory system</keyword>
<evidence type="ECO:0000256" key="5">
    <source>
        <dbReference type="ARBA" id="ARBA00022777"/>
    </source>
</evidence>
<dbReference type="RefSeq" id="WP_157478928.1">
    <property type="nucleotide sequence ID" value="NZ_CP046566.1"/>
</dbReference>
<dbReference type="Pfam" id="PF02518">
    <property type="entry name" value="HATPase_c"/>
    <property type="match status" value="1"/>
</dbReference>
<accession>A0A6I6GJI1</accession>
<dbReference type="Gene3D" id="3.30.565.10">
    <property type="entry name" value="Histidine kinase-like ATPase, C-terminal domain"/>
    <property type="match status" value="1"/>
</dbReference>
<organism evidence="8 9">
    <name type="scientific">Phnomibacter ginsenosidimutans</name>
    <dbReference type="NCBI Taxonomy" id="2676868"/>
    <lineage>
        <taxon>Bacteria</taxon>
        <taxon>Pseudomonadati</taxon>
        <taxon>Bacteroidota</taxon>
        <taxon>Chitinophagia</taxon>
        <taxon>Chitinophagales</taxon>
        <taxon>Chitinophagaceae</taxon>
        <taxon>Phnomibacter</taxon>
    </lineage>
</organism>
<feature type="domain" description="Histidine kinase" evidence="7">
    <location>
        <begin position="53"/>
        <end position="257"/>
    </location>
</feature>
<dbReference type="EC" id="2.7.13.3" evidence="2"/>
<evidence type="ECO:0000313" key="9">
    <source>
        <dbReference type="Proteomes" id="UP000426027"/>
    </source>
</evidence>
<evidence type="ECO:0000313" key="8">
    <source>
        <dbReference type="EMBL" id="QGW28575.1"/>
    </source>
</evidence>
<protein>
    <recommendedName>
        <fullName evidence="2">histidine kinase</fullName>
        <ecNumber evidence="2">2.7.13.3</ecNumber>
    </recommendedName>
</protein>
<keyword evidence="4" id="KW-0808">Transferase</keyword>
<keyword evidence="3" id="KW-0597">Phosphoprotein</keyword>
<dbReference type="GO" id="GO:0004673">
    <property type="term" value="F:protein histidine kinase activity"/>
    <property type="evidence" value="ECO:0007669"/>
    <property type="project" value="UniProtKB-EC"/>
</dbReference>
<dbReference type="KEGG" id="fls:GLV81_11120"/>
<dbReference type="PROSITE" id="PS50109">
    <property type="entry name" value="HIS_KIN"/>
    <property type="match status" value="1"/>
</dbReference>
<dbReference type="SUPFAM" id="SSF55874">
    <property type="entry name" value="ATPase domain of HSP90 chaperone/DNA topoisomerase II/histidine kinase"/>
    <property type="match status" value="1"/>
</dbReference>
<dbReference type="InterPro" id="IPR050980">
    <property type="entry name" value="2C_sensor_his_kinase"/>
</dbReference>
<gene>
    <name evidence="8" type="ORF">GLV81_11120</name>
</gene>
<sequence length="261" mass="29860">MSKRKKYIPHKTLNPANQRLRLDSLKLELQNLGKTIDALSKSHDNHISYLGNFAKHDIKNSIQSMDSILSTNTLKELTDEHLLSLKTNLKVIRQTMENFAELIPYSQDETFSITSLISAVELLNRNIFFEKKIEFFKKLPQEIDVRFKLPFQSVLQMFNNIIINAIKSCDGVENPKIKLEVSVNQMVIIHIFDNGTRIPKDNIEKIFNFGFSTTGGSGIGLYHAKYICDLLKGDIQVELTDIEPFTKAFRISLPYTHISGI</sequence>
<dbReference type="InterPro" id="IPR036890">
    <property type="entry name" value="HATPase_C_sf"/>
</dbReference>
<comment type="catalytic activity">
    <reaction evidence="1">
        <text>ATP + protein L-histidine = ADP + protein N-phospho-L-histidine.</text>
        <dbReference type="EC" id="2.7.13.3"/>
    </reaction>
</comment>
<proteinExistence type="predicted"/>
<dbReference type="EMBL" id="CP046566">
    <property type="protein sequence ID" value="QGW28575.1"/>
    <property type="molecule type" value="Genomic_DNA"/>
</dbReference>
<evidence type="ECO:0000256" key="2">
    <source>
        <dbReference type="ARBA" id="ARBA00012438"/>
    </source>
</evidence>
<keyword evidence="5" id="KW-0418">Kinase</keyword>
<dbReference type="AlphaFoldDB" id="A0A6I6GJI1"/>
<evidence type="ECO:0000256" key="3">
    <source>
        <dbReference type="ARBA" id="ARBA00022553"/>
    </source>
</evidence>
<evidence type="ECO:0000259" key="7">
    <source>
        <dbReference type="PROSITE" id="PS50109"/>
    </source>
</evidence>
<dbReference type="PANTHER" id="PTHR44936:SF9">
    <property type="entry name" value="SENSOR PROTEIN CREC"/>
    <property type="match status" value="1"/>
</dbReference>
<dbReference type="InterPro" id="IPR005467">
    <property type="entry name" value="His_kinase_dom"/>
</dbReference>
<keyword evidence="9" id="KW-1185">Reference proteome</keyword>